<feature type="region of interest" description="Disordered" evidence="8">
    <location>
        <begin position="321"/>
        <end position="386"/>
    </location>
</feature>
<comment type="subcellular location">
    <subcellularLocation>
        <location evidence="1 7">Nucleus</location>
    </subcellularLocation>
</comment>
<sequence>MASTDTGPSNIQAARKPTAAEKKERRAEKLAKHREKVEESIKVLGEYAELRKKIQGDTVNLKEGDGFLTVLEQVNGLHTRVTIPKEQLKDGEVFHMLSEKAVEIVQEKVGGEKHRNPLDLIRGLRAQYVASGDAQEDGASIAEAFNWMAFARDIAQYFKHAPGLSCMLGPMDAAPKVRKQIVRQKKQPLEKLVAAKEVDAVPEEQEEVIRNMYEMMGALDSKESKAANVLQCIINHRSFSQTIENLFALSFLVRDGRVTVTRAENGQGYTVTALGKADMHERKKGKERSQCILSLDMRDWEDYCTRVHPGSCLMSHRPPAYIAGAPRTPHTGERGPESSRARKQKRKAVTEPSTEEELEPTEVEEEEAKAAALARMKGKKKARIQD</sequence>
<organism evidence="10 11">
    <name type="scientific">Coccomyxa viridis</name>
    <dbReference type="NCBI Taxonomy" id="1274662"/>
    <lineage>
        <taxon>Eukaryota</taxon>
        <taxon>Viridiplantae</taxon>
        <taxon>Chlorophyta</taxon>
        <taxon>core chlorophytes</taxon>
        <taxon>Trebouxiophyceae</taxon>
        <taxon>Trebouxiophyceae incertae sedis</taxon>
        <taxon>Coccomyxaceae</taxon>
        <taxon>Coccomyxa</taxon>
    </lineage>
</organism>
<keyword evidence="11" id="KW-1185">Reference proteome</keyword>
<evidence type="ECO:0000256" key="7">
    <source>
        <dbReference type="RuleBase" id="RU365071"/>
    </source>
</evidence>
<evidence type="ECO:0000256" key="4">
    <source>
        <dbReference type="ARBA" id="ARBA00023172"/>
    </source>
</evidence>
<dbReference type="PANTHER" id="PTHR16140">
    <property type="entry name" value="NON-STRUCTURAL MAINTENANCE OF CHROMOSOMES ELEMENT 4"/>
    <property type="match status" value="1"/>
</dbReference>
<reference evidence="10 11" key="1">
    <citation type="submission" date="2024-06" db="EMBL/GenBank/DDBJ databases">
        <authorList>
            <person name="Kraege A."/>
            <person name="Thomma B."/>
        </authorList>
    </citation>
    <scope>NUCLEOTIDE SEQUENCE [LARGE SCALE GENOMIC DNA]</scope>
</reference>
<feature type="domain" description="Non-structural maintenance of chromosome element 4 C-terminal" evidence="9">
    <location>
        <begin position="228"/>
        <end position="308"/>
    </location>
</feature>
<evidence type="ECO:0000256" key="5">
    <source>
        <dbReference type="ARBA" id="ARBA00023204"/>
    </source>
</evidence>
<protein>
    <recommendedName>
        <fullName evidence="7">Non-structural maintenance of chromosomes element 4</fullName>
    </recommendedName>
</protein>
<feature type="compositionally biased region" description="Acidic residues" evidence="8">
    <location>
        <begin position="353"/>
        <end position="367"/>
    </location>
</feature>
<feature type="compositionally biased region" description="Polar residues" evidence="8">
    <location>
        <begin position="1"/>
        <end position="12"/>
    </location>
</feature>
<feature type="compositionally biased region" description="Basic residues" evidence="8">
    <location>
        <begin position="376"/>
        <end position="386"/>
    </location>
</feature>
<feature type="compositionally biased region" description="Basic and acidic residues" evidence="8">
    <location>
        <begin position="330"/>
        <end position="340"/>
    </location>
</feature>
<keyword evidence="5 7" id="KW-0234">DNA repair</keyword>
<evidence type="ECO:0000256" key="8">
    <source>
        <dbReference type="SAM" id="MobiDB-lite"/>
    </source>
</evidence>
<gene>
    <name evidence="10" type="primary">g3607</name>
    <name evidence="10" type="ORF">VP750_LOCUS3079</name>
</gene>
<comment type="function">
    <text evidence="7">Component of the SMC5-SMC6 complex, that promotes sister chromatid alignment after DNA damage and facilitates double-stranded DNA breaks (DSBs) repair via homologous recombination between sister chromatids.</text>
</comment>
<feature type="compositionally biased region" description="Basic and acidic residues" evidence="8">
    <location>
        <begin position="18"/>
        <end position="33"/>
    </location>
</feature>
<evidence type="ECO:0000256" key="1">
    <source>
        <dbReference type="ARBA" id="ARBA00004123"/>
    </source>
</evidence>
<comment type="caution">
    <text evidence="10">The sequence shown here is derived from an EMBL/GenBank/DDBJ whole genome shotgun (WGS) entry which is preliminary data.</text>
</comment>
<evidence type="ECO:0000259" key="9">
    <source>
        <dbReference type="Pfam" id="PF08743"/>
    </source>
</evidence>
<dbReference type="Proteomes" id="UP001497392">
    <property type="component" value="Unassembled WGS sequence"/>
</dbReference>
<keyword evidence="4 7" id="KW-0233">DNA recombination</keyword>
<name>A0ABP1FN71_9CHLO</name>
<dbReference type="InterPro" id="IPR027786">
    <property type="entry name" value="Nse4/EID"/>
</dbReference>
<evidence type="ECO:0000256" key="6">
    <source>
        <dbReference type="ARBA" id="ARBA00023242"/>
    </source>
</evidence>
<comment type="subunit">
    <text evidence="7">Component of the SMC5-SMC6 complex.</text>
</comment>
<dbReference type="Pfam" id="PF08743">
    <property type="entry name" value="Nse4_C"/>
    <property type="match status" value="1"/>
</dbReference>
<keyword evidence="3 7" id="KW-0227">DNA damage</keyword>
<proteinExistence type="inferred from homology"/>
<keyword evidence="6 7" id="KW-0539">Nucleus</keyword>
<dbReference type="PANTHER" id="PTHR16140:SF0">
    <property type="entry name" value="NON-STRUCTURAL MAINTENANCE OF CHROMOSOMES ELEMENT 4"/>
    <property type="match status" value="1"/>
</dbReference>
<evidence type="ECO:0000256" key="3">
    <source>
        <dbReference type="ARBA" id="ARBA00022763"/>
    </source>
</evidence>
<evidence type="ECO:0000256" key="2">
    <source>
        <dbReference type="ARBA" id="ARBA00008997"/>
    </source>
</evidence>
<comment type="similarity">
    <text evidence="2 7">Belongs to the NSE4 family.</text>
</comment>
<feature type="region of interest" description="Disordered" evidence="8">
    <location>
        <begin position="1"/>
        <end position="33"/>
    </location>
</feature>
<dbReference type="EMBL" id="CAXHTA020000005">
    <property type="protein sequence ID" value="CAL5221420.1"/>
    <property type="molecule type" value="Genomic_DNA"/>
</dbReference>
<evidence type="ECO:0000313" key="10">
    <source>
        <dbReference type="EMBL" id="CAL5221420.1"/>
    </source>
</evidence>
<dbReference type="InterPro" id="IPR014854">
    <property type="entry name" value="Nse4_C"/>
</dbReference>
<accession>A0ABP1FN71</accession>
<evidence type="ECO:0000313" key="11">
    <source>
        <dbReference type="Proteomes" id="UP001497392"/>
    </source>
</evidence>